<comment type="cofactor">
    <cofactor evidence="1">
        <name>Mg(2+)</name>
        <dbReference type="ChEBI" id="CHEBI:18420"/>
    </cofactor>
</comment>
<name>A0A1Y1RZ96_9SPIO</name>
<dbReference type="InterPro" id="IPR029017">
    <property type="entry name" value="Enolase-like_N"/>
</dbReference>
<sequence length="396" mass="44403">MAEKAVSRIERVEVFDFTYIVENIGIAFQDAHNHVGYLKGGRMPMSKYAIIIVCDDGSRGEYVTQWGGTRSALAQTLQLVADLPGRDPDEREFFYKEWNRRLCHTDHMGQGPVDIALWDLAGKQSGKSVADMIGRYRSEILAYASTYHGDHTGMLDSYDAYCDFAVQCREMGYKAFKHHGWFEGDAKVEATLIQKLREQIGESLTLMYDAASDLQTFGDALYVGRACDDAEYFWYEDPYKDNSMSSFSHRKLRSLIKTPLLITEHVRALESKCDFILADGTDFVRTDPEYDMGITGAIKTARMAEAFGLDVEVHACGPAHRQVVGAVQNTNFYEIATVGPKLPNILPPCYACGYKDDIDSIGADGCVPIPDDPGLGVVYDWDWLNAHTTQRHVFSN</sequence>
<dbReference type="SFLD" id="SFLDS00001">
    <property type="entry name" value="Enolase"/>
    <property type="match status" value="1"/>
</dbReference>
<comment type="caution">
    <text evidence="6">The sequence shown here is derived from an EMBL/GenBank/DDBJ whole genome shotgun (WGS) entry which is preliminary data.</text>
</comment>
<dbReference type="PANTHER" id="PTHR13794:SF58">
    <property type="entry name" value="MITOCHONDRIAL ENOLASE SUPERFAMILY MEMBER 1"/>
    <property type="match status" value="1"/>
</dbReference>
<keyword evidence="2" id="KW-0479">Metal-binding</keyword>
<accession>A0A1Y1RZ96</accession>
<dbReference type="Pfam" id="PF13378">
    <property type="entry name" value="MR_MLE_C"/>
    <property type="match status" value="1"/>
</dbReference>
<evidence type="ECO:0000313" key="7">
    <source>
        <dbReference type="Proteomes" id="UP000192343"/>
    </source>
</evidence>
<proteinExistence type="predicted"/>
<dbReference type="GO" id="GO:0016052">
    <property type="term" value="P:carbohydrate catabolic process"/>
    <property type="evidence" value="ECO:0007669"/>
    <property type="project" value="TreeGrafter"/>
</dbReference>
<dbReference type="GO" id="GO:0016836">
    <property type="term" value="F:hydro-lyase activity"/>
    <property type="evidence" value="ECO:0007669"/>
    <property type="project" value="TreeGrafter"/>
</dbReference>
<dbReference type="InterPro" id="IPR029065">
    <property type="entry name" value="Enolase_C-like"/>
</dbReference>
<dbReference type="SUPFAM" id="SSF51604">
    <property type="entry name" value="Enolase C-terminal domain-like"/>
    <property type="match status" value="1"/>
</dbReference>
<dbReference type="Proteomes" id="UP000192343">
    <property type="component" value="Unassembled WGS sequence"/>
</dbReference>
<dbReference type="InterPro" id="IPR013341">
    <property type="entry name" value="Mandelate_racemase_N_dom"/>
</dbReference>
<keyword evidence="7" id="KW-1185">Reference proteome</keyword>
<dbReference type="Pfam" id="PF02746">
    <property type="entry name" value="MR_MLE_N"/>
    <property type="match status" value="1"/>
</dbReference>
<dbReference type="PANTHER" id="PTHR13794">
    <property type="entry name" value="ENOLASE SUPERFAMILY, MANDELATE RACEMASE"/>
    <property type="match status" value="1"/>
</dbReference>
<dbReference type="STRING" id="1963862.B4O97_09325"/>
<dbReference type="GO" id="GO:0000287">
    <property type="term" value="F:magnesium ion binding"/>
    <property type="evidence" value="ECO:0007669"/>
    <property type="project" value="TreeGrafter"/>
</dbReference>
<reference evidence="6 7" key="1">
    <citation type="submission" date="2017-03" db="EMBL/GenBank/DDBJ databases">
        <title>Draft Genome sequence of Marispirochaeta sp. strain JC444.</title>
        <authorList>
            <person name="Shivani Y."/>
            <person name="Subhash Y."/>
            <person name="Sasikala C."/>
            <person name="Ramana C."/>
        </authorList>
    </citation>
    <scope>NUCLEOTIDE SEQUENCE [LARGE SCALE GENOMIC DNA]</scope>
    <source>
        <strain evidence="6 7">JC444</strain>
    </source>
</reference>
<dbReference type="InterPro" id="IPR036849">
    <property type="entry name" value="Enolase-like_C_sf"/>
</dbReference>
<evidence type="ECO:0000259" key="4">
    <source>
        <dbReference type="Pfam" id="PF02746"/>
    </source>
</evidence>
<dbReference type="AlphaFoldDB" id="A0A1Y1RZ96"/>
<evidence type="ECO:0000259" key="5">
    <source>
        <dbReference type="Pfam" id="PF13378"/>
    </source>
</evidence>
<evidence type="ECO:0000256" key="3">
    <source>
        <dbReference type="ARBA" id="ARBA00022842"/>
    </source>
</evidence>
<feature type="domain" description="Mandelate racemase/muconate lactonizing enzyme N-terminal" evidence="4">
    <location>
        <begin position="48"/>
        <end position="134"/>
    </location>
</feature>
<protein>
    <submittedName>
        <fullName evidence="6">Mandelate racemase</fullName>
    </submittedName>
</protein>
<evidence type="ECO:0000256" key="2">
    <source>
        <dbReference type="ARBA" id="ARBA00022723"/>
    </source>
</evidence>
<dbReference type="Gene3D" id="3.30.390.10">
    <property type="entry name" value="Enolase-like, N-terminal domain"/>
    <property type="match status" value="1"/>
</dbReference>
<dbReference type="InterPro" id="IPR046945">
    <property type="entry name" value="RHMD-like"/>
</dbReference>
<dbReference type="OrthoDB" id="9775391at2"/>
<dbReference type="Gene3D" id="3.20.20.120">
    <property type="entry name" value="Enolase-like C-terminal domain"/>
    <property type="match status" value="1"/>
</dbReference>
<dbReference type="EMBL" id="MWQY01000009">
    <property type="protein sequence ID" value="ORC35365.1"/>
    <property type="molecule type" value="Genomic_DNA"/>
</dbReference>
<evidence type="ECO:0000313" key="6">
    <source>
        <dbReference type="EMBL" id="ORC35365.1"/>
    </source>
</evidence>
<dbReference type="SUPFAM" id="SSF54826">
    <property type="entry name" value="Enolase N-terminal domain-like"/>
    <property type="match status" value="1"/>
</dbReference>
<keyword evidence="3" id="KW-0460">Magnesium</keyword>
<feature type="domain" description="Enolase C-terminal" evidence="5">
    <location>
        <begin position="164"/>
        <end position="382"/>
    </location>
</feature>
<gene>
    <name evidence="6" type="ORF">B4O97_09325</name>
</gene>
<evidence type="ECO:0000256" key="1">
    <source>
        <dbReference type="ARBA" id="ARBA00001946"/>
    </source>
</evidence>
<organism evidence="6 7">
    <name type="scientific">Marispirochaeta aestuarii</name>
    <dbReference type="NCBI Taxonomy" id="1963862"/>
    <lineage>
        <taxon>Bacteria</taxon>
        <taxon>Pseudomonadati</taxon>
        <taxon>Spirochaetota</taxon>
        <taxon>Spirochaetia</taxon>
        <taxon>Spirochaetales</taxon>
        <taxon>Spirochaetaceae</taxon>
        <taxon>Marispirochaeta</taxon>
    </lineage>
</organism>